<dbReference type="AlphaFoldDB" id="A0A330L536"/>
<accession>A0A330L536</accession>
<feature type="region of interest" description="Disordered" evidence="1">
    <location>
        <begin position="90"/>
        <end position="117"/>
    </location>
</feature>
<dbReference type="Proteomes" id="UP000248168">
    <property type="component" value="Unassembled WGS sequence"/>
</dbReference>
<dbReference type="InParanoid" id="A0A330L536"/>
<dbReference type="EMBL" id="OUNR01000012">
    <property type="protein sequence ID" value="SPP64406.1"/>
    <property type="molecule type" value="Genomic_DNA"/>
</dbReference>
<feature type="compositionally biased region" description="Low complexity" evidence="1">
    <location>
        <begin position="100"/>
        <end position="110"/>
    </location>
</feature>
<keyword evidence="3" id="KW-1185">Reference proteome</keyword>
<evidence type="ECO:0000313" key="3">
    <source>
        <dbReference type="Proteomes" id="UP000248168"/>
    </source>
</evidence>
<name>A0A330L536_9BACT</name>
<sequence length="117" mass="13094">MCPPSPHTGKDSPMLPKGLLVTDPHGQEFLLVPEERGAAAGYTLSVLQRHDDQWIRLEPHASRRLRESMLGALLEFFGNLCRILNHNSDGTHRIKKHAPSTRSQPPRTTTGKLREPS</sequence>
<proteinExistence type="predicted"/>
<gene>
    <name evidence="2" type="ORF">NITLEN_20045</name>
</gene>
<organism evidence="2 3">
    <name type="scientific">Nitrospira lenta</name>
    <dbReference type="NCBI Taxonomy" id="1436998"/>
    <lineage>
        <taxon>Bacteria</taxon>
        <taxon>Pseudomonadati</taxon>
        <taxon>Nitrospirota</taxon>
        <taxon>Nitrospiria</taxon>
        <taxon>Nitrospirales</taxon>
        <taxon>Nitrospiraceae</taxon>
        <taxon>Nitrospira</taxon>
    </lineage>
</organism>
<evidence type="ECO:0000313" key="2">
    <source>
        <dbReference type="EMBL" id="SPP64406.1"/>
    </source>
</evidence>
<evidence type="ECO:0000256" key="1">
    <source>
        <dbReference type="SAM" id="MobiDB-lite"/>
    </source>
</evidence>
<reference evidence="3" key="1">
    <citation type="submission" date="2018-04" db="EMBL/GenBank/DDBJ databases">
        <authorList>
            <person name="Lucker S."/>
            <person name="Sakoula D."/>
        </authorList>
    </citation>
    <scope>NUCLEOTIDE SEQUENCE [LARGE SCALE GENOMIC DNA]</scope>
</reference>
<protein>
    <submittedName>
        <fullName evidence="2">Uncharacterized protein</fullName>
    </submittedName>
</protein>